<sequence>MANATTIGGPRAAAPARRATAGPDAVLRRAPISIGPMPHNPTARGRLDRRPR</sequence>
<proteinExistence type="predicted"/>
<reference evidence="2 3" key="1">
    <citation type="journal article" date="2019" name="Int. J. Syst. Evol. Microbiol.">
        <title>The Global Catalogue of Microorganisms (GCM) 10K type strain sequencing project: providing services to taxonomists for standard genome sequencing and annotation.</title>
        <authorList>
            <consortium name="The Broad Institute Genomics Platform"/>
            <consortium name="The Broad Institute Genome Sequencing Center for Infectious Disease"/>
            <person name="Wu L."/>
            <person name="Ma J."/>
        </authorList>
    </citation>
    <scope>NUCLEOTIDE SEQUENCE [LARGE SCALE GENOMIC DNA]</scope>
    <source>
        <strain evidence="2 3">JCM 16374</strain>
    </source>
</reference>
<evidence type="ECO:0000256" key="1">
    <source>
        <dbReference type="SAM" id="MobiDB-lite"/>
    </source>
</evidence>
<evidence type="ECO:0000313" key="3">
    <source>
        <dbReference type="Proteomes" id="UP001500994"/>
    </source>
</evidence>
<dbReference type="EMBL" id="BAAARK010000011">
    <property type="protein sequence ID" value="GAA2666056.1"/>
    <property type="molecule type" value="Genomic_DNA"/>
</dbReference>
<feature type="compositionally biased region" description="Low complexity" evidence="1">
    <location>
        <begin position="1"/>
        <end position="23"/>
    </location>
</feature>
<gene>
    <name evidence="2" type="ORF">GCM10009864_39250</name>
</gene>
<comment type="caution">
    <text evidence="2">The sequence shown here is derived from an EMBL/GenBank/DDBJ whole genome shotgun (WGS) entry which is preliminary data.</text>
</comment>
<name>A0ABN3S1Z6_9ACTN</name>
<evidence type="ECO:0000313" key="2">
    <source>
        <dbReference type="EMBL" id="GAA2666056.1"/>
    </source>
</evidence>
<organism evidence="2 3">
    <name type="scientific">Streptomyces lunalinharesii</name>
    <dbReference type="NCBI Taxonomy" id="333384"/>
    <lineage>
        <taxon>Bacteria</taxon>
        <taxon>Bacillati</taxon>
        <taxon>Actinomycetota</taxon>
        <taxon>Actinomycetes</taxon>
        <taxon>Kitasatosporales</taxon>
        <taxon>Streptomycetaceae</taxon>
        <taxon>Streptomyces</taxon>
    </lineage>
</organism>
<accession>A0ABN3S1Z6</accession>
<protein>
    <submittedName>
        <fullName evidence="2">Uncharacterized protein</fullName>
    </submittedName>
</protein>
<dbReference type="Proteomes" id="UP001500994">
    <property type="component" value="Unassembled WGS sequence"/>
</dbReference>
<keyword evidence="3" id="KW-1185">Reference proteome</keyword>
<feature type="region of interest" description="Disordered" evidence="1">
    <location>
        <begin position="1"/>
        <end position="52"/>
    </location>
</feature>